<dbReference type="Gene3D" id="3.30.565.10">
    <property type="entry name" value="Histidine kinase-like ATPase, C-terminal domain"/>
    <property type="match status" value="1"/>
</dbReference>
<evidence type="ECO:0000256" key="4">
    <source>
        <dbReference type="ARBA" id="ARBA00022553"/>
    </source>
</evidence>
<keyword evidence="9" id="KW-0902">Two-component regulatory system</keyword>
<evidence type="ECO:0000259" key="13">
    <source>
        <dbReference type="PROSITE" id="PS50885"/>
    </source>
</evidence>
<dbReference type="InterPro" id="IPR036890">
    <property type="entry name" value="HATPase_C_sf"/>
</dbReference>
<dbReference type="OrthoDB" id="9809766at2"/>
<name>A0A286P359_9GAMM</name>
<evidence type="ECO:0000256" key="2">
    <source>
        <dbReference type="ARBA" id="ARBA00004370"/>
    </source>
</evidence>
<dbReference type="EMBL" id="AP017928">
    <property type="protein sequence ID" value="BBA32081.1"/>
    <property type="molecule type" value="Genomic_DNA"/>
</dbReference>
<dbReference type="InterPro" id="IPR003661">
    <property type="entry name" value="HisK_dim/P_dom"/>
</dbReference>
<keyword evidence="8 11" id="KW-1133">Transmembrane helix</keyword>
<dbReference type="PROSITE" id="PS50885">
    <property type="entry name" value="HAMP"/>
    <property type="match status" value="1"/>
</dbReference>
<feature type="transmembrane region" description="Helical" evidence="11">
    <location>
        <begin position="15"/>
        <end position="38"/>
    </location>
</feature>
<dbReference type="EC" id="2.7.13.3" evidence="3"/>
<dbReference type="KEGG" id="mmai:sS8_0112"/>
<dbReference type="GO" id="GO:0005886">
    <property type="term" value="C:plasma membrane"/>
    <property type="evidence" value="ECO:0007669"/>
    <property type="project" value="TreeGrafter"/>
</dbReference>
<evidence type="ECO:0000256" key="8">
    <source>
        <dbReference type="ARBA" id="ARBA00022989"/>
    </source>
</evidence>
<dbReference type="Pfam" id="PF08521">
    <property type="entry name" value="2CSK_N"/>
    <property type="match status" value="1"/>
</dbReference>
<dbReference type="PANTHER" id="PTHR45436:SF1">
    <property type="entry name" value="SENSOR PROTEIN QSEC"/>
    <property type="match status" value="1"/>
</dbReference>
<sequence length="454" mass="50339">MAKVQSLKTQFLLRLALPLSLFVVLDAIASYYIAFYYANAAYDRWLLDSARSLAQEVKAQKGKVTFELPPTALEIFQWDDVDQTFFKIESSSIGFMAGDKRVPPPPDPASVRKQPAYFDSMIQAHRVRVVSMLATPKDSSEEVLVQVAETVRKRRSMMTDILLAELVPQLVLVCAAGLYIWLGINRGLRPLNALTREIAQRSPRDLTPIPDTGVPLEVLTLTHTINDLLARLSTAITAQQRFIANAAHQLRTPLAGLKVQAERALRETNLETMRPALMQIRNGADRASRLSTQLLSLARSETALGGSRPASRVDLRAVARDACIDWVPKALQRDMDLSFEGPEDPIYVQGEQTLLRELLNNLLDNAIRYGREHGQITVRITADTPPALVVEDDGPGIPDSEVDRIFERFYRPPGSPGDGCGLGLAIVKEIAEQHDARARLSRSSLGGARIEVRF</sequence>
<keyword evidence="10 11" id="KW-0472">Membrane</keyword>
<gene>
    <name evidence="14" type="ORF">sS8_0112</name>
</gene>
<evidence type="ECO:0000256" key="5">
    <source>
        <dbReference type="ARBA" id="ARBA00022679"/>
    </source>
</evidence>
<dbReference type="SUPFAM" id="SSF47384">
    <property type="entry name" value="Homodimeric domain of signal transducing histidine kinase"/>
    <property type="match status" value="1"/>
</dbReference>
<keyword evidence="7" id="KW-0418">Kinase</keyword>
<protein>
    <recommendedName>
        <fullName evidence="3">histidine kinase</fullName>
        <ecNumber evidence="3">2.7.13.3</ecNumber>
    </recommendedName>
</protein>
<dbReference type="PROSITE" id="PS50109">
    <property type="entry name" value="HIS_KIN"/>
    <property type="match status" value="1"/>
</dbReference>
<evidence type="ECO:0000256" key="11">
    <source>
        <dbReference type="SAM" id="Phobius"/>
    </source>
</evidence>
<dbReference type="InterPro" id="IPR003594">
    <property type="entry name" value="HATPase_dom"/>
</dbReference>
<dbReference type="GO" id="GO:0000155">
    <property type="term" value="F:phosphorelay sensor kinase activity"/>
    <property type="evidence" value="ECO:0007669"/>
    <property type="project" value="InterPro"/>
</dbReference>
<dbReference type="InterPro" id="IPR003660">
    <property type="entry name" value="HAMP_dom"/>
</dbReference>
<dbReference type="PRINTS" id="PR00344">
    <property type="entry name" value="BCTRLSENSOR"/>
</dbReference>
<keyword evidence="4" id="KW-0597">Phosphoprotein</keyword>
<evidence type="ECO:0000313" key="14">
    <source>
        <dbReference type="EMBL" id="BBA32081.1"/>
    </source>
</evidence>
<keyword evidence="6 11" id="KW-0812">Transmembrane</keyword>
<dbReference type="SMART" id="SM00387">
    <property type="entry name" value="HATPase_c"/>
    <property type="match status" value="1"/>
</dbReference>
<evidence type="ECO:0000256" key="3">
    <source>
        <dbReference type="ARBA" id="ARBA00012438"/>
    </source>
</evidence>
<evidence type="ECO:0000256" key="6">
    <source>
        <dbReference type="ARBA" id="ARBA00022692"/>
    </source>
</evidence>
<evidence type="ECO:0000256" key="1">
    <source>
        <dbReference type="ARBA" id="ARBA00000085"/>
    </source>
</evidence>
<keyword evidence="5" id="KW-0808">Transferase</keyword>
<feature type="transmembrane region" description="Helical" evidence="11">
    <location>
        <begin position="161"/>
        <end position="182"/>
    </location>
</feature>
<dbReference type="InterPro" id="IPR013727">
    <property type="entry name" value="2CSK_N"/>
</dbReference>
<comment type="subcellular location">
    <subcellularLocation>
        <location evidence="2">Membrane</location>
    </subcellularLocation>
</comment>
<dbReference type="InterPro" id="IPR004358">
    <property type="entry name" value="Sig_transdc_His_kin-like_C"/>
</dbReference>
<dbReference type="RefSeq" id="WP_119627938.1">
    <property type="nucleotide sequence ID" value="NZ_AP017928.1"/>
</dbReference>
<dbReference type="InterPro" id="IPR005467">
    <property type="entry name" value="His_kinase_dom"/>
</dbReference>
<dbReference type="SMART" id="SM00388">
    <property type="entry name" value="HisKA"/>
    <property type="match status" value="1"/>
</dbReference>
<organism evidence="14 15">
    <name type="scientific">Methylocaldum marinum</name>
    <dbReference type="NCBI Taxonomy" id="1432792"/>
    <lineage>
        <taxon>Bacteria</taxon>
        <taxon>Pseudomonadati</taxon>
        <taxon>Pseudomonadota</taxon>
        <taxon>Gammaproteobacteria</taxon>
        <taxon>Methylococcales</taxon>
        <taxon>Methylococcaceae</taxon>
        <taxon>Methylocaldum</taxon>
    </lineage>
</organism>
<evidence type="ECO:0000256" key="9">
    <source>
        <dbReference type="ARBA" id="ARBA00023012"/>
    </source>
</evidence>
<dbReference type="SMART" id="SM00304">
    <property type="entry name" value="HAMP"/>
    <property type="match status" value="1"/>
</dbReference>
<evidence type="ECO:0000256" key="7">
    <source>
        <dbReference type="ARBA" id="ARBA00022777"/>
    </source>
</evidence>
<evidence type="ECO:0000313" key="15">
    <source>
        <dbReference type="Proteomes" id="UP000266313"/>
    </source>
</evidence>
<reference evidence="14 15" key="1">
    <citation type="submission" date="2016-12" db="EMBL/GenBank/DDBJ databases">
        <title>Genome sequencing of Methylocaldum marinum.</title>
        <authorList>
            <person name="Takeuchi M."/>
            <person name="Kamagata Y."/>
            <person name="Hiraoka S."/>
            <person name="Oshima K."/>
            <person name="Hattori M."/>
            <person name="Iwasaki W."/>
        </authorList>
    </citation>
    <scope>NUCLEOTIDE SEQUENCE [LARGE SCALE GENOMIC DNA]</scope>
    <source>
        <strain evidence="14 15">S8</strain>
    </source>
</reference>
<feature type="domain" description="HAMP" evidence="13">
    <location>
        <begin position="185"/>
        <end position="237"/>
    </location>
</feature>
<accession>A0A286P359</accession>
<dbReference type="CDD" id="cd00075">
    <property type="entry name" value="HATPase"/>
    <property type="match status" value="1"/>
</dbReference>
<dbReference type="InterPro" id="IPR036097">
    <property type="entry name" value="HisK_dim/P_sf"/>
</dbReference>
<dbReference type="Proteomes" id="UP000266313">
    <property type="component" value="Chromosome"/>
</dbReference>
<comment type="catalytic activity">
    <reaction evidence="1">
        <text>ATP + protein L-histidine = ADP + protein N-phospho-L-histidine.</text>
        <dbReference type="EC" id="2.7.13.3"/>
    </reaction>
</comment>
<dbReference type="PANTHER" id="PTHR45436">
    <property type="entry name" value="SENSOR HISTIDINE KINASE YKOH"/>
    <property type="match status" value="1"/>
</dbReference>
<keyword evidence="15" id="KW-1185">Reference proteome</keyword>
<evidence type="ECO:0000259" key="12">
    <source>
        <dbReference type="PROSITE" id="PS50109"/>
    </source>
</evidence>
<dbReference type="CDD" id="cd00082">
    <property type="entry name" value="HisKA"/>
    <property type="match status" value="1"/>
</dbReference>
<dbReference type="SUPFAM" id="SSF55874">
    <property type="entry name" value="ATPase domain of HSP90 chaperone/DNA topoisomerase II/histidine kinase"/>
    <property type="match status" value="1"/>
</dbReference>
<proteinExistence type="predicted"/>
<dbReference type="Pfam" id="PF02518">
    <property type="entry name" value="HATPase_c"/>
    <property type="match status" value="1"/>
</dbReference>
<feature type="domain" description="Histidine kinase" evidence="12">
    <location>
        <begin position="245"/>
        <end position="454"/>
    </location>
</feature>
<dbReference type="Pfam" id="PF00512">
    <property type="entry name" value="HisKA"/>
    <property type="match status" value="1"/>
</dbReference>
<dbReference type="AlphaFoldDB" id="A0A286P359"/>
<dbReference type="Gene3D" id="1.10.287.130">
    <property type="match status" value="1"/>
</dbReference>
<dbReference type="InterPro" id="IPR050428">
    <property type="entry name" value="TCS_sensor_his_kinase"/>
</dbReference>
<evidence type="ECO:0000256" key="10">
    <source>
        <dbReference type="ARBA" id="ARBA00023136"/>
    </source>
</evidence>